<dbReference type="Pfam" id="PF11303">
    <property type="entry name" value="DUF3105"/>
    <property type="match status" value="1"/>
</dbReference>
<dbReference type="PANTHER" id="PTHR34179">
    <property type="entry name" value="TUMOR PROTEIN P53-INDUCIBLE PROTEIN 13"/>
    <property type="match status" value="1"/>
</dbReference>
<dbReference type="GeneID" id="108612924"/>
<evidence type="ECO:0000313" key="3">
    <source>
        <dbReference type="RefSeq" id="XP_017861499.1"/>
    </source>
</evidence>
<accession>A0ABM1P2R3</accession>
<feature type="signal peptide" evidence="1">
    <location>
        <begin position="1"/>
        <end position="23"/>
    </location>
</feature>
<proteinExistence type="predicted"/>
<reference evidence="2" key="1">
    <citation type="journal article" date="1997" name="Nucleic Acids Res.">
        <title>tRNAscan-SE: a program for improved detection of transfer RNA genes in genomic sequence.</title>
        <authorList>
            <person name="Lowe T.M."/>
            <person name="Eddy S.R."/>
        </authorList>
    </citation>
    <scope>NUCLEOTIDE SEQUENCE [LARGE SCALE GENOMIC DNA]</scope>
</reference>
<protein>
    <submittedName>
        <fullName evidence="3">Uncharacterized protein LOC108612924 isoform X1</fullName>
    </submittedName>
</protein>
<dbReference type="PANTHER" id="PTHR34179:SF1">
    <property type="entry name" value="TUMOR PROTEIN P53-INDUCIBLE PROTEIN 13"/>
    <property type="match status" value="1"/>
</dbReference>
<sequence length="344" mass="39351">MIWNINYIFVLCLLSAIQFVCRAKTIKKAGATLRQPFDDDNNWQGRWFPHAPGETNKEKLQRTESWTGSWFPYAPGEPHILKTEPSVFTTEKPTPKFKDSWQGKWFPQAPGEPHILKAEVAEKQNLVCDDGVNNLHVDYDPEDIRQNYNYLCFAANRSLFNPNLNKEALLTQHFLPSAFLPPTKCLNESIEYTHEPATCGSFRPLPAVYGTYKYLPPQRYIRNLAEGAIVLLYHPCAFQGQVAQLENIVRGCLYRHLVTPSQLLTPERPLAVLAWRHSLTMSVVDRELVGQFIRKYAKQGPLAIPILSRVVEKRDSYKAALLTEARLVTDLDDSEVCGYLEQQM</sequence>
<evidence type="ECO:0000313" key="2">
    <source>
        <dbReference type="Proteomes" id="UP000694904"/>
    </source>
</evidence>
<reference evidence="2" key="2">
    <citation type="journal article" date="2016" name="G3 (Bethesda)">
        <title>Genome Evolution in Three Species of Cactophilic Drosophila.</title>
        <authorList>
            <person name="Sanchez-Flores A."/>
            <person name="Penazola F."/>
            <person name="Carpinteyro-Ponce J."/>
            <person name="Nazario-Yepiz N."/>
            <person name="Abreu-Goodger C."/>
            <person name="Machado C.A."/>
            <person name="Markow T.A."/>
        </authorList>
    </citation>
    <scope>NUCLEOTIDE SEQUENCE [LARGE SCALE GENOMIC DNA]</scope>
</reference>
<dbReference type="Proteomes" id="UP000694904">
    <property type="component" value="Chromosome 4"/>
</dbReference>
<keyword evidence="2" id="KW-1185">Reference proteome</keyword>
<dbReference type="InterPro" id="IPR021454">
    <property type="entry name" value="DUF3105"/>
</dbReference>
<evidence type="ECO:0000256" key="1">
    <source>
        <dbReference type="SAM" id="SignalP"/>
    </source>
</evidence>
<organism evidence="2 3">
    <name type="scientific">Drosophila arizonae</name>
    <name type="common">Fruit fly</name>
    <dbReference type="NCBI Taxonomy" id="7263"/>
    <lineage>
        <taxon>Eukaryota</taxon>
        <taxon>Metazoa</taxon>
        <taxon>Ecdysozoa</taxon>
        <taxon>Arthropoda</taxon>
        <taxon>Hexapoda</taxon>
        <taxon>Insecta</taxon>
        <taxon>Pterygota</taxon>
        <taxon>Neoptera</taxon>
        <taxon>Endopterygota</taxon>
        <taxon>Diptera</taxon>
        <taxon>Brachycera</taxon>
        <taxon>Muscomorpha</taxon>
        <taxon>Ephydroidea</taxon>
        <taxon>Drosophilidae</taxon>
        <taxon>Drosophila</taxon>
    </lineage>
</organism>
<name>A0ABM1P2R3_DROAR</name>
<gene>
    <name evidence="3" type="primary">LOC108612924</name>
</gene>
<reference evidence="3" key="3">
    <citation type="submission" date="2025-08" db="UniProtKB">
        <authorList>
            <consortium name="RefSeq"/>
        </authorList>
    </citation>
    <scope>IDENTIFICATION</scope>
    <source>
        <tissue evidence="3">Whole organism</tissue>
    </source>
</reference>
<dbReference type="RefSeq" id="XP_017861499.1">
    <property type="nucleotide sequence ID" value="XM_018006010.1"/>
</dbReference>
<feature type="chain" id="PRO_5045743754" evidence="1">
    <location>
        <begin position="24"/>
        <end position="344"/>
    </location>
</feature>
<keyword evidence="1" id="KW-0732">Signal</keyword>